<name>A0ABW2BZK5_9PSEU</name>
<keyword evidence="10" id="KW-1185">Reference proteome</keyword>
<dbReference type="PANTHER" id="PTHR43163:SF9">
    <property type="entry name" value="ABC TRANSPORTER PERMEASE PROTEIN"/>
    <property type="match status" value="1"/>
</dbReference>
<feature type="transmembrane region" description="Helical" evidence="7">
    <location>
        <begin position="246"/>
        <end position="268"/>
    </location>
</feature>
<accession>A0ABW2BZK5</accession>
<dbReference type="Pfam" id="PF00528">
    <property type="entry name" value="BPD_transp_1"/>
    <property type="match status" value="1"/>
</dbReference>
<reference evidence="10" key="1">
    <citation type="journal article" date="2019" name="Int. J. Syst. Evol. Microbiol.">
        <title>The Global Catalogue of Microorganisms (GCM) 10K type strain sequencing project: providing services to taxonomists for standard genome sequencing and annotation.</title>
        <authorList>
            <consortium name="The Broad Institute Genomics Platform"/>
            <consortium name="The Broad Institute Genome Sequencing Center for Infectious Disease"/>
            <person name="Wu L."/>
            <person name="Ma J."/>
        </authorList>
    </citation>
    <scope>NUCLEOTIDE SEQUENCE [LARGE SCALE GENOMIC DNA]</scope>
    <source>
        <strain evidence="10">KCTC 32255</strain>
    </source>
</reference>
<dbReference type="Gene3D" id="1.10.3720.10">
    <property type="entry name" value="MetI-like"/>
    <property type="match status" value="1"/>
</dbReference>
<evidence type="ECO:0000256" key="4">
    <source>
        <dbReference type="ARBA" id="ARBA00022692"/>
    </source>
</evidence>
<feature type="domain" description="ABC transmembrane type-1" evidence="8">
    <location>
        <begin position="96"/>
        <end position="307"/>
    </location>
</feature>
<dbReference type="SUPFAM" id="SSF161098">
    <property type="entry name" value="MetI-like"/>
    <property type="match status" value="1"/>
</dbReference>
<organism evidence="9 10">
    <name type="scientific">Haloechinothrix salitolerans</name>
    <dbReference type="NCBI Taxonomy" id="926830"/>
    <lineage>
        <taxon>Bacteria</taxon>
        <taxon>Bacillati</taxon>
        <taxon>Actinomycetota</taxon>
        <taxon>Actinomycetes</taxon>
        <taxon>Pseudonocardiales</taxon>
        <taxon>Pseudonocardiaceae</taxon>
        <taxon>Haloechinothrix</taxon>
    </lineage>
</organism>
<keyword evidence="4 7" id="KW-0812">Transmembrane</keyword>
<dbReference type="EMBL" id="JBHSXX010000001">
    <property type="protein sequence ID" value="MFC6868511.1"/>
    <property type="molecule type" value="Genomic_DNA"/>
</dbReference>
<evidence type="ECO:0000256" key="5">
    <source>
        <dbReference type="ARBA" id="ARBA00022989"/>
    </source>
</evidence>
<dbReference type="PROSITE" id="PS50928">
    <property type="entry name" value="ABC_TM1"/>
    <property type="match status" value="1"/>
</dbReference>
<keyword evidence="6 7" id="KW-0472">Membrane</keyword>
<feature type="transmembrane region" description="Helical" evidence="7">
    <location>
        <begin position="100"/>
        <end position="123"/>
    </location>
</feature>
<dbReference type="InterPro" id="IPR000515">
    <property type="entry name" value="MetI-like"/>
</dbReference>
<feature type="transmembrane region" description="Helical" evidence="7">
    <location>
        <begin position="288"/>
        <end position="314"/>
    </location>
</feature>
<dbReference type="PANTHER" id="PTHR43163">
    <property type="entry name" value="DIPEPTIDE TRANSPORT SYSTEM PERMEASE PROTEIN DPPB-RELATED"/>
    <property type="match status" value="1"/>
</dbReference>
<evidence type="ECO:0000313" key="9">
    <source>
        <dbReference type="EMBL" id="MFC6868511.1"/>
    </source>
</evidence>
<evidence type="ECO:0000259" key="8">
    <source>
        <dbReference type="PROSITE" id="PS50928"/>
    </source>
</evidence>
<evidence type="ECO:0000256" key="7">
    <source>
        <dbReference type="RuleBase" id="RU363032"/>
    </source>
</evidence>
<dbReference type="RefSeq" id="WP_345392671.1">
    <property type="nucleotide sequence ID" value="NZ_BAABLA010000011.1"/>
</dbReference>
<evidence type="ECO:0000256" key="6">
    <source>
        <dbReference type="ARBA" id="ARBA00023136"/>
    </source>
</evidence>
<keyword evidence="5 7" id="KW-1133">Transmembrane helix</keyword>
<evidence type="ECO:0000256" key="1">
    <source>
        <dbReference type="ARBA" id="ARBA00004651"/>
    </source>
</evidence>
<comment type="similarity">
    <text evidence="7">Belongs to the binding-protein-dependent transport system permease family.</text>
</comment>
<evidence type="ECO:0000256" key="3">
    <source>
        <dbReference type="ARBA" id="ARBA00022475"/>
    </source>
</evidence>
<comment type="subcellular location">
    <subcellularLocation>
        <location evidence="1 7">Cell membrane</location>
        <topology evidence="1 7">Multi-pass membrane protein</topology>
    </subcellularLocation>
</comment>
<dbReference type="InterPro" id="IPR045621">
    <property type="entry name" value="BPD_transp_1_N"/>
</dbReference>
<evidence type="ECO:0000313" key="10">
    <source>
        <dbReference type="Proteomes" id="UP001596337"/>
    </source>
</evidence>
<sequence length="321" mass="34377">MSWRYVARRIAQLVPTVAAILLASFLLIHLAPGDPVLALAGEHGDAEYYAFMRDKFGLDEPLHQQVLTYAGNVLTADFGISYVQGRPVLDVVLERLPATMLLTGAALVLSTLTGLLAGVFTATRRSRWPDLTVSGVLLTLYAAPVFWLGQLAILGLALGAGWFPVQGMSTAGSDATGLARLLDVAHHLALPAIVLASQEIAAVGRLTRVGLRDELDSDHVRMARAKGLAEATVVVKYGLRRALSPVVTIIGGRIGHLVAGAVIVEVVFGWPGLGRLLVISMQNRDVPIVLGIFLLVAIAVVIANVLTDLCYAWLDPRVRYR</sequence>
<keyword evidence="3" id="KW-1003">Cell membrane</keyword>
<evidence type="ECO:0000256" key="2">
    <source>
        <dbReference type="ARBA" id="ARBA00022448"/>
    </source>
</evidence>
<comment type="caution">
    <text evidence="9">The sequence shown here is derived from an EMBL/GenBank/DDBJ whole genome shotgun (WGS) entry which is preliminary data.</text>
</comment>
<gene>
    <name evidence="9" type="ORF">ACFQGD_15320</name>
</gene>
<keyword evidence="2 7" id="KW-0813">Transport</keyword>
<dbReference type="Pfam" id="PF19300">
    <property type="entry name" value="BPD_transp_1_N"/>
    <property type="match status" value="1"/>
</dbReference>
<protein>
    <submittedName>
        <fullName evidence="9">ABC transporter permease</fullName>
    </submittedName>
</protein>
<dbReference type="InterPro" id="IPR035906">
    <property type="entry name" value="MetI-like_sf"/>
</dbReference>
<dbReference type="Proteomes" id="UP001596337">
    <property type="component" value="Unassembled WGS sequence"/>
</dbReference>
<feature type="transmembrane region" description="Helical" evidence="7">
    <location>
        <begin position="135"/>
        <end position="164"/>
    </location>
</feature>
<proteinExistence type="inferred from homology"/>